<keyword evidence="2" id="KW-0238">DNA-binding</keyword>
<dbReference type="PANTHER" id="PTHR44688:SF16">
    <property type="entry name" value="DNA-BINDING TRANSCRIPTIONAL ACTIVATOR DEVR_DOSR"/>
    <property type="match status" value="1"/>
</dbReference>
<reference evidence="5 6" key="1">
    <citation type="submission" date="2018-08" db="EMBL/GenBank/DDBJ databases">
        <title>Bacillus chawlae sp. nov., Bacillus glennii sp. nov., and Bacillus saganii sp. nov. Isolated from the Vehicle Assembly Building at Kennedy Space Center where the Viking Spacecraft were Assembled.</title>
        <authorList>
            <person name="Seuylemezian A."/>
            <person name="Vaishampayan P."/>
        </authorList>
    </citation>
    <scope>NUCLEOTIDE SEQUENCE [LARGE SCALE GENOMIC DNA]</scope>
    <source>
        <strain evidence="5 6">V44-8</strain>
    </source>
</reference>
<comment type="caution">
    <text evidence="5">The sequence shown here is derived from an EMBL/GenBank/DDBJ whole genome shotgun (WGS) entry which is preliminary data.</text>
</comment>
<evidence type="ECO:0000256" key="3">
    <source>
        <dbReference type="ARBA" id="ARBA00023163"/>
    </source>
</evidence>
<dbReference type="Proteomes" id="UP000262939">
    <property type="component" value="Unassembled WGS sequence"/>
</dbReference>
<dbReference type="PANTHER" id="PTHR44688">
    <property type="entry name" value="DNA-BINDING TRANSCRIPTIONAL ACTIVATOR DEVR_DOSR"/>
    <property type="match status" value="1"/>
</dbReference>
<dbReference type="InterPro" id="IPR036388">
    <property type="entry name" value="WH-like_DNA-bd_sf"/>
</dbReference>
<dbReference type="InterPro" id="IPR000792">
    <property type="entry name" value="Tscrpt_reg_LuxR_C"/>
</dbReference>
<evidence type="ECO:0000256" key="2">
    <source>
        <dbReference type="ARBA" id="ARBA00023125"/>
    </source>
</evidence>
<keyword evidence="6" id="KW-1185">Reference proteome</keyword>
<name>A0A372LHN1_9BACI</name>
<evidence type="ECO:0000259" key="4">
    <source>
        <dbReference type="PROSITE" id="PS50043"/>
    </source>
</evidence>
<feature type="domain" description="HTH luxR-type" evidence="4">
    <location>
        <begin position="439"/>
        <end position="512"/>
    </location>
</feature>
<evidence type="ECO:0000256" key="1">
    <source>
        <dbReference type="ARBA" id="ARBA00023015"/>
    </source>
</evidence>
<dbReference type="GO" id="GO:0003677">
    <property type="term" value="F:DNA binding"/>
    <property type="evidence" value="ECO:0007669"/>
    <property type="project" value="UniProtKB-KW"/>
</dbReference>
<keyword evidence="3" id="KW-0804">Transcription</keyword>
<dbReference type="SMART" id="SM00421">
    <property type="entry name" value="HTH_LUXR"/>
    <property type="match status" value="1"/>
</dbReference>
<keyword evidence="1" id="KW-0805">Transcription regulation</keyword>
<sequence>MIVSMKNQMNHLIQQAASIIKAHETDIQKEWDYVFYRINQNKSMIEPDPEQQKYLFLVPELFWEYLPGFYSDEVDPTFMKLQAEWEEKTEQSFNSQKLILIFTMLENAIHKVIGTHNSVEFHIHQSIQHFFSLIAQCFLSETKSEIKNVDFFVSHLFQKEENPFLWAAKVASNKKGYRIMNFTSHHKLVIDDTWKDMIMTLQGPSLNLLSDGILRLLNYTAPLDDLEIFPLTAGTDTYLFCMNKTEGEDIKPFFTLSLQLLQQNEHVYQNMQVKNEWKDSLILFDEWIMLARNFEEAVDKVVSGFANYLPFQRAALFYYAEAENGEEIGIGVMGHKIDSNHIRSITEKLNNLPQIKKTMTHVQPVYVHNAEIILPEKFVKQFDLKSIVLAPIYSPSSNKIWGGVFLDQGEGKTFEVSNTVLSVITKFGQHAGEILSKYSTNLENTLTAPGKSPIKSREIEILRLMADGKTIDEAADQLFLSKYTVRDYMSEIMRKLEAHNRTHAIAIAIRQGII</sequence>
<dbReference type="Gene3D" id="1.10.10.10">
    <property type="entry name" value="Winged helix-like DNA-binding domain superfamily/Winged helix DNA-binding domain"/>
    <property type="match status" value="1"/>
</dbReference>
<dbReference type="SUPFAM" id="SSF46894">
    <property type="entry name" value="C-terminal effector domain of the bipartite response regulators"/>
    <property type="match status" value="1"/>
</dbReference>
<evidence type="ECO:0000313" key="5">
    <source>
        <dbReference type="EMBL" id="RFU65472.1"/>
    </source>
</evidence>
<dbReference type="CDD" id="cd06170">
    <property type="entry name" value="LuxR_C_like"/>
    <property type="match status" value="1"/>
</dbReference>
<evidence type="ECO:0000313" key="6">
    <source>
        <dbReference type="Proteomes" id="UP000262939"/>
    </source>
</evidence>
<dbReference type="InterPro" id="IPR016032">
    <property type="entry name" value="Sig_transdc_resp-reg_C-effctor"/>
</dbReference>
<gene>
    <name evidence="5" type="ORF">D0466_06175</name>
</gene>
<accession>A0A372LHN1</accession>
<dbReference type="Pfam" id="PF00196">
    <property type="entry name" value="GerE"/>
    <property type="match status" value="1"/>
</dbReference>
<protein>
    <recommendedName>
        <fullName evidence="4">HTH luxR-type domain-containing protein</fullName>
    </recommendedName>
</protein>
<proteinExistence type="predicted"/>
<organism evidence="5 6">
    <name type="scientific">Peribacillus glennii</name>
    <dbReference type="NCBI Taxonomy" id="2303991"/>
    <lineage>
        <taxon>Bacteria</taxon>
        <taxon>Bacillati</taxon>
        <taxon>Bacillota</taxon>
        <taxon>Bacilli</taxon>
        <taxon>Bacillales</taxon>
        <taxon>Bacillaceae</taxon>
        <taxon>Peribacillus</taxon>
    </lineage>
</organism>
<dbReference type="GO" id="GO:0006355">
    <property type="term" value="P:regulation of DNA-templated transcription"/>
    <property type="evidence" value="ECO:0007669"/>
    <property type="project" value="InterPro"/>
</dbReference>
<dbReference type="EMBL" id="QVTD01000003">
    <property type="protein sequence ID" value="RFU65472.1"/>
    <property type="molecule type" value="Genomic_DNA"/>
</dbReference>
<dbReference type="AlphaFoldDB" id="A0A372LHN1"/>
<dbReference type="PRINTS" id="PR00038">
    <property type="entry name" value="HTHLUXR"/>
</dbReference>
<dbReference type="PROSITE" id="PS50043">
    <property type="entry name" value="HTH_LUXR_2"/>
    <property type="match status" value="1"/>
</dbReference>